<keyword evidence="3" id="KW-0285">Flavoprotein</keyword>
<dbReference type="SUPFAM" id="SSF52218">
    <property type="entry name" value="Flavoproteins"/>
    <property type="match status" value="1"/>
</dbReference>
<gene>
    <name evidence="7" type="ORF">MSLAZ_0171</name>
</gene>
<evidence type="ECO:0000259" key="6">
    <source>
        <dbReference type="Pfam" id="PF03358"/>
    </source>
</evidence>
<dbReference type="AlphaFoldDB" id="A0A0E3S2X9"/>
<keyword evidence="8" id="KW-1185">Reference proteome</keyword>
<dbReference type="OrthoDB" id="9059at2157"/>
<keyword evidence="4" id="KW-0288">FMN</keyword>
<dbReference type="STRING" id="1434111.MSLAZ_0171"/>
<dbReference type="PANTHER" id="PTHR43278:SF2">
    <property type="entry name" value="IRON-SULFUR FLAVOPROTEIN"/>
    <property type="match status" value="1"/>
</dbReference>
<dbReference type="HOGENOM" id="CLU_050993_4_2_2"/>
<comment type="cofactor">
    <cofactor evidence="1">
        <name>FMN</name>
        <dbReference type="ChEBI" id="CHEBI:58210"/>
    </cofactor>
</comment>
<dbReference type="PATRIC" id="fig|1434111.4.peg.209"/>
<feature type="domain" description="NADPH-dependent FMN reductase-like" evidence="6">
    <location>
        <begin position="1"/>
        <end position="119"/>
    </location>
</feature>
<evidence type="ECO:0000256" key="1">
    <source>
        <dbReference type="ARBA" id="ARBA00001917"/>
    </source>
</evidence>
<proteinExistence type="inferred from homology"/>
<dbReference type="PANTHER" id="PTHR43278">
    <property type="entry name" value="NAD(P)H-DEPENDENT FMN-CONTAINING OXIDOREDUCTASE YWQN-RELATED"/>
    <property type="match status" value="1"/>
</dbReference>
<dbReference type="InterPro" id="IPR005025">
    <property type="entry name" value="FMN_Rdtase-like_dom"/>
</dbReference>
<name>A0A0E3S2X9_9EURY</name>
<dbReference type="Pfam" id="PF03358">
    <property type="entry name" value="FMN_red"/>
    <property type="match status" value="1"/>
</dbReference>
<dbReference type="InterPro" id="IPR029039">
    <property type="entry name" value="Flavoprotein-like_sf"/>
</dbReference>
<comment type="similarity">
    <text evidence="5">Belongs to the SsuE family. Isf subfamily.</text>
</comment>
<dbReference type="InterPro" id="IPR051796">
    <property type="entry name" value="ISF_SsuE-like"/>
</dbReference>
<protein>
    <submittedName>
        <fullName evidence="7">Iron-sulfur flavoprotein</fullName>
    </submittedName>
</protein>
<evidence type="ECO:0000256" key="5">
    <source>
        <dbReference type="ARBA" id="ARBA00038292"/>
    </source>
</evidence>
<dbReference type="EMBL" id="CP009515">
    <property type="protein sequence ID" value="AKB73432.1"/>
    <property type="molecule type" value="Genomic_DNA"/>
</dbReference>
<evidence type="ECO:0000256" key="4">
    <source>
        <dbReference type="ARBA" id="ARBA00022643"/>
    </source>
</evidence>
<comment type="cofactor">
    <cofactor evidence="2">
        <name>[4Fe-4S] cluster</name>
        <dbReference type="ChEBI" id="CHEBI:49883"/>
    </cofactor>
</comment>
<dbReference type="GO" id="GO:0016491">
    <property type="term" value="F:oxidoreductase activity"/>
    <property type="evidence" value="ECO:0007669"/>
    <property type="project" value="InterPro"/>
</dbReference>
<dbReference type="Gene3D" id="3.40.50.360">
    <property type="match status" value="1"/>
</dbReference>
<evidence type="ECO:0000313" key="7">
    <source>
        <dbReference type="EMBL" id="AKB73432.1"/>
    </source>
</evidence>
<dbReference type="GeneID" id="24804843"/>
<evidence type="ECO:0000256" key="2">
    <source>
        <dbReference type="ARBA" id="ARBA00001966"/>
    </source>
</evidence>
<sequence>MKVLGLIGSPRVGGNTTKLVNAILEGAAENGAETKVYNLSGLDINPCKGCMTCKIESKCVIDDDMQMLYDEIQAADAVVIGSPIYMWEITAQTKLFVDRLIAFIKPDFSTRLNLPKKLVLAFTQGNPDPNTFKQYFDYMEGLFSFMQFDVQSSIVAAGTSNPEDVLQQPETLSKAKEIGKEL</sequence>
<dbReference type="KEGG" id="mls:MSLAZ_0171"/>
<dbReference type="Proteomes" id="UP000033072">
    <property type="component" value="Chromosome"/>
</dbReference>
<evidence type="ECO:0000313" key="8">
    <source>
        <dbReference type="Proteomes" id="UP000033072"/>
    </source>
</evidence>
<evidence type="ECO:0000256" key="3">
    <source>
        <dbReference type="ARBA" id="ARBA00022630"/>
    </source>
</evidence>
<reference evidence="7 8" key="1">
    <citation type="submission" date="2014-07" db="EMBL/GenBank/DDBJ databases">
        <title>Methanogenic archaea and the global carbon cycle.</title>
        <authorList>
            <person name="Henriksen J.R."/>
            <person name="Luke J."/>
            <person name="Reinhart S."/>
            <person name="Benedict M.N."/>
            <person name="Youngblut N.D."/>
            <person name="Metcalf M.E."/>
            <person name="Whitaker R.J."/>
            <person name="Metcalf W.W."/>
        </authorList>
    </citation>
    <scope>NUCLEOTIDE SEQUENCE [LARGE SCALE GENOMIC DNA]</scope>
    <source>
        <strain evidence="7 8">Z-7289</strain>
    </source>
</reference>
<accession>A0A0E3S2X9</accession>
<dbReference type="RefSeq" id="WP_048124239.1">
    <property type="nucleotide sequence ID" value="NZ_CP009515.1"/>
</dbReference>
<organism evidence="7 8">
    <name type="scientific">Methanosarcina lacustris Z-7289</name>
    <dbReference type="NCBI Taxonomy" id="1434111"/>
    <lineage>
        <taxon>Archaea</taxon>
        <taxon>Methanobacteriati</taxon>
        <taxon>Methanobacteriota</taxon>
        <taxon>Stenosarchaea group</taxon>
        <taxon>Methanomicrobia</taxon>
        <taxon>Methanosarcinales</taxon>
        <taxon>Methanosarcinaceae</taxon>
        <taxon>Methanosarcina</taxon>
    </lineage>
</organism>